<keyword evidence="3" id="KW-1185">Reference proteome</keyword>
<dbReference type="EMBL" id="PGOL01004043">
    <property type="protein sequence ID" value="PKI38658.1"/>
    <property type="molecule type" value="Genomic_DNA"/>
</dbReference>
<name>A0A2I0I3W2_PUNGR</name>
<organism evidence="2 3">
    <name type="scientific">Punica granatum</name>
    <name type="common">Pomegranate</name>
    <dbReference type="NCBI Taxonomy" id="22663"/>
    <lineage>
        <taxon>Eukaryota</taxon>
        <taxon>Viridiplantae</taxon>
        <taxon>Streptophyta</taxon>
        <taxon>Embryophyta</taxon>
        <taxon>Tracheophyta</taxon>
        <taxon>Spermatophyta</taxon>
        <taxon>Magnoliopsida</taxon>
        <taxon>eudicotyledons</taxon>
        <taxon>Gunneridae</taxon>
        <taxon>Pentapetalae</taxon>
        <taxon>rosids</taxon>
        <taxon>malvids</taxon>
        <taxon>Myrtales</taxon>
        <taxon>Lythraceae</taxon>
        <taxon>Punica</taxon>
    </lineage>
</organism>
<accession>A0A2I0I3W2</accession>
<dbReference type="AlphaFoldDB" id="A0A2I0I3W2"/>
<sequence length="158" mass="18625">MWVRRKPNCDHMSVMDMNLLTLSHKMSRRKMSHQSYDHNVRLKRYLPDCYVYYHDHHDWRIDKLGFERLCLGWGLLESLLLVEKFGMEIPRRVAKIQDLIYSLAWHQFESRVQRDSSELRKGKDGVGRDAGPALKSSSTTPKMRLRIVRLGDGVGGRR</sequence>
<feature type="region of interest" description="Disordered" evidence="1">
    <location>
        <begin position="116"/>
        <end position="143"/>
    </location>
</feature>
<dbReference type="Proteomes" id="UP000233551">
    <property type="component" value="Unassembled WGS sequence"/>
</dbReference>
<evidence type="ECO:0000313" key="2">
    <source>
        <dbReference type="EMBL" id="PKI38658.1"/>
    </source>
</evidence>
<evidence type="ECO:0000256" key="1">
    <source>
        <dbReference type="SAM" id="MobiDB-lite"/>
    </source>
</evidence>
<comment type="caution">
    <text evidence="2">The sequence shown here is derived from an EMBL/GenBank/DDBJ whole genome shotgun (WGS) entry which is preliminary data.</text>
</comment>
<feature type="compositionally biased region" description="Basic and acidic residues" evidence="1">
    <location>
        <begin position="116"/>
        <end position="127"/>
    </location>
</feature>
<protein>
    <submittedName>
        <fullName evidence="2">Uncharacterized protein</fullName>
    </submittedName>
</protein>
<gene>
    <name evidence="2" type="ORF">CRG98_040944</name>
</gene>
<proteinExistence type="predicted"/>
<evidence type="ECO:0000313" key="3">
    <source>
        <dbReference type="Proteomes" id="UP000233551"/>
    </source>
</evidence>
<reference evidence="2 3" key="1">
    <citation type="submission" date="2017-11" db="EMBL/GenBank/DDBJ databases">
        <title>De-novo sequencing of pomegranate (Punica granatum L.) genome.</title>
        <authorList>
            <person name="Akparov Z."/>
            <person name="Amiraslanov A."/>
            <person name="Hajiyeva S."/>
            <person name="Abbasov M."/>
            <person name="Kaur K."/>
            <person name="Hamwieh A."/>
            <person name="Solovyev V."/>
            <person name="Salamov A."/>
            <person name="Braich B."/>
            <person name="Kosarev P."/>
            <person name="Mahmoud A."/>
            <person name="Hajiyev E."/>
            <person name="Babayeva S."/>
            <person name="Izzatullayeva V."/>
            <person name="Mammadov A."/>
            <person name="Mammadov A."/>
            <person name="Sharifova S."/>
            <person name="Ojaghi J."/>
            <person name="Eynullazada K."/>
            <person name="Bayramov B."/>
            <person name="Abdulazimova A."/>
            <person name="Shahmuradov I."/>
        </authorList>
    </citation>
    <scope>NUCLEOTIDE SEQUENCE [LARGE SCALE GENOMIC DNA]</scope>
    <source>
        <strain evidence="3">cv. AG2017</strain>
        <tissue evidence="2">Leaf</tissue>
    </source>
</reference>